<keyword evidence="7" id="KW-0630">Potassium</keyword>
<keyword evidence="8 13" id="KW-1133">Transmembrane helix</keyword>
<dbReference type="SUPFAM" id="SSF81324">
    <property type="entry name" value="Voltage-gated potassium channels"/>
    <property type="match status" value="1"/>
</dbReference>
<evidence type="ECO:0000256" key="1">
    <source>
        <dbReference type="ARBA" id="ARBA00004141"/>
    </source>
</evidence>
<keyword evidence="6" id="KW-0851">Voltage-gated channel</keyword>
<evidence type="ECO:0000256" key="6">
    <source>
        <dbReference type="ARBA" id="ARBA00022882"/>
    </source>
</evidence>
<evidence type="ECO:0000256" key="2">
    <source>
        <dbReference type="ARBA" id="ARBA00022448"/>
    </source>
</evidence>
<evidence type="ECO:0000256" key="9">
    <source>
        <dbReference type="ARBA" id="ARBA00023065"/>
    </source>
</evidence>
<keyword evidence="5" id="KW-0631">Potassium channel</keyword>
<evidence type="ECO:0000256" key="3">
    <source>
        <dbReference type="ARBA" id="ARBA00022538"/>
    </source>
</evidence>
<proteinExistence type="predicted"/>
<dbReference type="AlphaFoldDB" id="A0AA36N609"/>
<feature type="transmembrane region" description="Helical" evidence="13">
    <location>
        <begin position="188"/>
        <end position="207"/>
    </location>
</feature>
<evidence type="ECO:0000256" key="12">
    <source>
        <dbReference type="SAM" id="MobiDB-lite"/>
    </source>
</evidence>
<sequence length="560" mass="63453">MPPGPEFPITPRGAGQRLRSSVRYFGSLIVIPTVREHQSSADSAENLSTAGSLILNRTIGSTFSVEEKVSRLDEGNCLISKIYRVPEHILKRGFIRLETRYSPDSPGELRSSLILATLRFFDVHFHVHRSELERASIVEMLDASPTDFTKKKWNDKSLLQAFHVRMNIAERIYFTVDVGGTSNLFSRFVSGVMVFAIVVSIAVWMAGTVPSCTVVPCETCEPEPLEWMRVVDEVCVIIFTVEFLTRMLTAPFARAKLLQQRFLLNLLFDCKGRYQEAQELPQRQPSGHIRFTWISNWWSFWKQPSSVVDLFTILPYWVEVWFATSADGNFIWLRLFRLLRVSRIFKLVQLLNSDLGQLSDAQHLLANVFMQASPAFAITLALLLFALIVFSSLMYVVERASWYPAPVVLQLEQRNFRTVNFQAVVHEAERAGGVFLRSLPDGYLELSPFTSIVSSCWWTLATITTVGYGDHVPVTIGGKMVGAVAILYGTVLLGLPIGIIGSQFSTEFARMVSANRTRQERNHRRHEDAEEEDDCRLPRLPPPRKETTLPWTRGSPSRST</sequence>
<keyword evidence="16" id="KW-1185">Reference proteome</keyword>
<feature type="transmembrane region" description="Helical" evidence="13">
    <location>
        <begin position="480"/>
        <end position="501"/>
    </location>
</feature>
<dbReference type="InterPro" id="IPR028325">
    <property type="entry name" value="VG_K_chnl"/>
</dbReference>
<dbReference type="PANTHER" id="PTHR11537">
    <property type="entry name" value="VOLTAGE-GATED POTASSIUM CHANNEL"/>
    <property type="match status" value="1"/>
</dbReference>
<feature type="region of interest" description="Disordered" evidence="12">
    <location>
        <begin position="515"/>
        <end position="560"/>
    </location>
</feature>
<keyword evidence="2" id="KW-0813">Transport</keyword>
<evidence type="ECO:0000256" key="8">
    <source>
        <dbReference type="ARBA" id="ARBA00022989"/>
    </source>
</evidence>
<evidence type="ECO:0000313" key="15">
    <source>
        <dbReference type="EMBL" id="CAJ1400100.1"/>
    </source>
</evidence>
<evidence type="ECO:0000256" key="10">
    <source>
        <dbReference type="ARBA" id="ARBA00023136"/>
    </source>
</evidence>
<feature type="domain" description="Ion transport" evidence="14">
    <location>
        <begin position="208"/>
        <end position="507"/>
    </location>
</feature>
<organism evidence="15 16">
    <name type="scientific">Effrenium voratum</name>
    <dbReference type="NCBI Taxonomy" id="2562239"/>
    <lineage>
        <taxon>Eukaryota</taxon>
        <taxon>Sar</taxon>
        <taxon>Alveolata</taxon>
        <taxon>Dinophyceae</taxon>
        <taxon>Suessiales</taxon>
        <taxon>Symbiodiniaceae</taxon>
        <taxon>Effrenium</taxon>
    </lineage>
</organism>
<dbReference type="GO" id="GO:0005249">
    <property type="term" value="F:voltage-gated potassium channel activity"/>
    <property type="evidence" value="ECO:0007669"/>
    <property type="project" value="InterPro"/>
</dbReference>
<dbReference type="InterPro" id="IPR027359">
    <property type="entry name" value="Volt_channel_dom_sf"/>
</dbReference>
<keyword evidence="10 13" id="KW-0472">Membrane</keyword>
<evidence type="ECO:0000313" key="16">
    <source>
        <dbReference type="Proteomes" id="UP001178507"/>
    </source>
</evidence>
<feature type="compositionally biased region" description="Basic and acidic residues" evidence="12">
    <location>
        <begin position="517"/>
        <end position="528"/>
    </location>
</feature>
<dbReference type="Pfam" id="PF00520">
    <property type="entry name" value="Ion_trans"/>
    <property type="match status" value="1"/>
</dbReference>
<dbReference type="InterPro" id="IPR005821">
    <property type="entry name" value="Ion_trans_dom"/>
</dbReference>
<evidence type="ECO:0000256" key="4">
    <source>
        <dbReference type="ARBA" id="ARBA00022692"/>
    </source>
</evidence>
<dbReference type="PANTHER" id="PTHR11537:SF254">
    <property type="entry name" value="POTASSIUM VOLTAGE-GATED CHANNEL PROTEIN SHAB"/>
    <property type="match status" value="1"/>
</dbReference>
<dbReference type="PRINTS" id="PR00169">
    <property type="entry name" value="KCHANNEL"/>
</dbReference>
<accession>A0AA36N609</accession>
<keyword evidence="4 13" id="KW-0812">Transmembrane</keyword>
<dbReference type="GO" id="GO:0001508">
    <property type="term" value="P:action potential"/>
    <property type="evidence" value="ECO:0007669"/>
    <property type="project" value="TreeGrafter"/>
</dbReference>
<gene>
    <name evidence="15" type="ORF">EVOR1521_LOCUS23519</name>
</gene>
<evidence type="ECO:0000256" key="5">
    <source>
        <dbReference type="ARBA" id="ARBA00022826"/>
    </source>
</evidence>
<dbReference type="GO" id="GO:0008076">
    <property type="term" value="C:voltage-gated potassium channel complex"/>
    <property type="evidence" value="ECO:0007669"/>
    <property type="project" value="InterPro"/>
</dbReference>
<evidence type="ECO:0000259" key="14">
    <source>
        <dbReference type="Pfam" id="PF00520"/>
    </source>
</evidence>
<comment type="subcellular location">
    <subcellularLocation>
        <location evidence="1">Membrane</location>
        <topology evidence="1">Multi-pass membrane protein</topology>
    </subcellularLocation>
</comment>
<dbReference type="Proteomes" id="UP001178507">
    <property type="component" value="Unassembled WGS sequence"/>
</dbReference>
<comment type="caution">
    <text evidence="15">The sequence shown here is derived from an EMBL/GenBank/DDBJ whole genome shotgun (WGS) entry which is preliminary data.</text>
</comment>
<reference evidence="15" key="1">
    <citation type="submission" date="2023-08" db="EMBL/GenBank/DDBJ databases">
        <authorList>
            <person name="Chen Y."/>
            <person name="Shah S."/>
            <person name="Dougan E. K."/>
            <person name="Thang M."/>
            <person name="Chan C."/>
        </authorList>
    </citation>
    <scope>NUCLEOTIDE SEQUENCE</scope>
</reference>
<evidence type="ECO:0000256" key="7">
    <source>
        <dbReference type="ARBA" id="ARBA00022958"/>
    </source>
</evidence>
<name>A0AA36N609_9DINO</name>
<dbReference type="Gene3D" id="1.20.120.350">
    <property type="entry name" value="Voltage-gated potassium channels. Chain C"/>
    <property type="match status" value="1"/>
</dbReference>
<feature type="transmembrane region" description="Helical" evidence="13">
    <location>
        <begin position="375"/>
        <end position="397"/>
    </location>
</feature>
<keyword evidence="9" id="KW-0406">Ion transport</keyword>
<evidence type="ECO:0000256" key="11">
    <source>
        <dbReference type="ARBA" id="ARBA00023303"/>
    </source>
</evidence>
<evidence type="ECO:0000256" key="13">
    <source>
        <dbReference type="SAM" id="Phobius"/>
    </source>
</evidence>
<dbReference type="EMBL" id="CAUJNA010003359">
    <property type="protein sequence ID" value="CAJ1400100.1"/>
    <property type="molecule type" value="Genomic_DNA"/>
</dbReference>
<keyword evidence="3" id="KW-0633">Potassium transport</keyword>
<keyword evidence="11" id="KW-0407">Ion channel</keyword>
<protein>
    <recommendedName>
        <fullName evidence="14">Ion transport domain-containing protein</fullName>
    </recommendedName>
</protein>
<dbReference type="Gene3D" id="1.10.287.70">
    <property type="match status" value="1"/>
</dbReference>